<dbReference type="PANTHER" id="PTHR43537">
    <property type="entry name" value="TRANSCRIPTIONAL REGULATOR, GNTR FAMILY"/>
    <property type="match status" value="1"/>
</dbReference>
<dbReference type="SUPFAM" id="SSF46785">
    <property type="entry name" value="Winged helix' DNA-binding domain"/>
    <property type="match status" value="1"/>
</dbReference>
<sequence length="227" mass="25859">MSTSKKSKTLTISEELVTSLSHSIIQGDLKQGSKIFETELAQKYGVSRGPLREAIVTLEGLGLVTRAANIGARVVELNTEDMIHTFSVRESLEGMAARLAVEHISDKELKELYELLDKHEDYLTSNNGNHYIHQEGNYDFHNRIIKASRNPKLISLLINELYSLIRMYRQQTSESRPEPKQALREHRNILDAIANKEADLAELLMRRHISRSRNVLEKALIKQTNSI</sequence>
<keyword evidence="2" id="KW-0238">DNA-binding</keyword>
<evidence type="ECO:0000256" key="3">
    <source>
        <dbReference type="ARBA" id="ARBA00023163"/>
    </source>
</evidence>
<dbReference type="Gene3D" id="1.10.10.10">
    <property type="entry name" value="Winged helix-like DNA-binding domain superfamily/Winged helix DNA-binding domain"/>
    <property type="match status" value="1"/>
</dbReference>
<dbReference type="SMART" id="SM00345">
    <property type="entry name" value="HTH_GNTR"/>
    <property type="match status" value="1"/>
</dbReference>
<dbReference type="PANTHER" id="PTHR43537:SF49">
    <property type="entry name" value="TRANSCRIPTIONAL REGULATORY PROTEIN"/>
    <property type="match status" value="1"/>
</dbReference>
<dbReference type="SMART" id="SM00895">
    <property type="entry name" value="FCD"/>
    <property type="match status" value="1"/>
</dbReference>
<dbReference type="SUPFAM" id="SSF48008">
    <property type="entry name" value="GntR ligand-binding domain-like"/>
    <property type="match status" value="1"/>
</dbReference>
<dbReference type="InterPro" id="IPR008920">
    <property type="entry name" value="TF_FadR/GntR_C"/>
</dbReference>
<evidence type="ECO:0000313" key="6">
    <source>
        <dbReference type="Proteomes" id="UP001149719"/>
    </source>
</evidence>
<accession>A0ABT4JR76</accession>
<dbReference type="Pfam" id="PF07729">
    <property type="entry name" value="FCD"/>
    <property type="match status" value="1"/>
</dbReference>
<comment type="caution">
    <text evidence="5">The sequence shown here is derived from an EMBL/GenBank/DDBJ whole genome shotgun (WGS) entry which is preliminary data.</text>
</comment>
<dbReference type="PROSITE" id="PS50949">
    <property type="entry name" value="HTH_GNTR"/>
    <property type="match status" value="1"/>
</dbReference>
<evidence type="ECO:0000256" key="1">
    <source>
        <dbReference type="ARBA" id="ARBA00023015"/>
    </source>
</evidence>
<dbReference type="InterPro" id="IPR000524">
    <property type="entry name" value="Tscrpt_reg_HTH_GntR"/>
</dbReference>
<keyword evidence="3" id="KW-0804">Transcription</keyword>
<gene>
    <name evidence="5" type="ORF">O1D97_04255</name>
</gene>
<evidence type="ECO:0000259" key="4">
    <source>
        <dbReference type="PROSITE" id="PS50949"/>
    </source>
</evidence>
<evidence type="ECO:0000313" key="5">
    <source>
        <dbReference type="EMBL" id="MCZ2720876.1"/>
    </source>
</evidence>
<feature type="domain" description="HTH gntR-type" evidence="4">
    <location>
        <begin position="10"/>
        <end position="77"/>
    </location>
</feature>
<dbReference type="EMBL" id="JAPUBN010000011">
    <property type="protein sequence ID" value="MCZ2720876.1"/>
    <property type="molecule type" value="Genomic_DNA"/>
</dbReference>
<dbReference type="RefSeq" id="WP_269123113.1">
    <property type="nucleotide sequence ID" value="NZ_JAPUBN010000011.1"/>
</dbReference>
<protein>
    <submittedName>
        <fullName evidence="5">GntR family transcriptional regulator</fullName>
    </submittedName>
</protein>
<keyword evidence="6" id="KW-1185">Reference proteome</keyword>
<dbReference type="Proteomes" id="UP001149719">
    <property type="component" value="Unassembled WGS sequence"/>
</dbReference>
<reference evidence="5" key="1">
    <citation type="submission" date="2022-12" db="EMBL/GenBank/DDBJ databases">
        <title>Marinomonas 15G1-11 sp. nov, isolated from marine algae.</title>
        <authorList>
            <person name="Butt M."/>
            <person name="Choi D.G."/>
            <person name="Kim J.M."/>
            <person name="Lee J.K."/>
            <person name="Baek J.H."/>
            <person name="Jeon C.O."/>
        </authorList>
    </citation>
    <scope>NUCLEOTIDE SEQUENCE</scope>
    <source>
        <strain evidence="5">15G1-11</strain>
    </source>
</reference>
<dbReference type="InterPro" id="IPR011711">
    <property type="entry name" value="GntR_C"/>
</dbReference>
<dbReference type="Gene3D" id="1.20.120.530">
    <property type="entry name" value="GntR ligand-binding domain-like"/>
    <property type="match status" value="1"/>
</dbReference>
<dbReference type="Pfam" id="PF00392">
    <property type="entry name" value="GntR"/>
    <property type="match status" value="1"/>
</dbReference>
<keyword evidence="1" id="KW-0805">Transcription regulation</keyword>
<dbReference type="CDD" id="cd07377">
    <property type="entry name" value="WHTH_GntR"/>
    <property type="match status" value="1"/>
</dbReference>
<dbReference type="InterPro" id="IPR036390">
    <property type="entry name" value="WH_DNA-bd_sf"/>
</dbReference>
<name>A0ABT4JR76_9GAMM</name>
<evidence type="ECO:0000256" key="2">
    <source>
        <dbReference type="ARBA" id="ARBA00023125"/>
    </source>
</evidence>
<dbReference type="InterPro" id="IPR036388">
    <property type="entry name" value="WH-like_DNA-bd_sf"/>
</dbReference>
<proteinExistence type="predicted"/>
<organism evidence="5 6">
    <name type="scientific">Marinomonas phaeophyticola</name>
    <dbReference type="NCBI Taxonomy" id="3004091"/>
    <lineage>
        <taxon>Bacteria</taxon>
        <taxon>Pseudomonadati</taxon>
        <taxon>Pseudomonadota</taxon>
        <taxon>Gammaproteobacteria</taxon>
        <taxon>Oceanospirillales</taxon>
        <taxon>Oceanospirillaceae</taxon>
        <taxon>Marinomonas</taxon>
    </lineage>
</organism>